<evidence type="ECO:0000259" key="2">
    <source>
        <dbReference type="SMART" id="SM00854"/>
    </source>
</evidence>
<organism evidence="3 4">
    <name type="scientific">Vitreoscilla filiformis</name>
    <dbReference type="NCBI Taxonomy" id="63"/>
    <lineage>
        <taxon>Bacteria</taxon>
        <taxon>Pseudomonadati</taxon>
        <taxon>Pseudomonadota</taxon>
        <taxon>Betaproteobacteria</taxon>
        <taxon>Neisseriales</taxon>
        <taxon>Neisseriaceae</taxon>
        <taxon>Vitreoscilla</taxon>
    </lineage>
</organism>
<dbReference type="SMART" id="SM00854">
    <property type="entry name" value="PGA_cap"/>
    <property type="match status" value="1"/>
</dbReference>
<accession>A0A221KD53</accession>
<dbReference type="Proteomes" id="UP000199729">
    <property type="component" value="Chromosome"/>
</dbReference>
<dbReference type="PANTHER" id="PTHR33393">
    <property type="entry name" value="POLYGLUTAMINE SYNTHESIS ACCESSORY PROTEIN RV0574C-RELATED"/>
    <property type="match status" value="1"/>
</dbReference>
<comment type="similarity">
    <text evidence="1">Belongs to the CapA family.</text>
</comment>
<dbReference type="SUPFAM" id="SSF56300">
    <property type="entry name" value="Metallo-dependent phosphatases"/>
    <property type="match status" value="1"/>
</dbReference>
<protein>
    <submittedName>
        <fullName evidence="3">Poly-gamma-glutamate biosynthesis protein</fullName>
    </submittedName>
</protein>
<evidence type="ECO:0000313" key="4">
    <source>
        <dbReference type="Proteomes" id="UP000199729"/>
    </source>
</evidence>
<keyword evidence="4" id="KW-1185">Reference proteome</keyword>
<dbReference type="PANTHER" id="PTHR33393:SF13">
    <property type="entry name" value="PGA BIOSYNTHESIS PROTEIN CAPA"/>
    <property type="match status" value="1"/>
</dbReference>
<feature type="domain" description="Capsule synthesis protein CapA" evidence="2">
    <location>
        <begin position="17"/>
        <end position="254"/>
    </location>
</feature>
<dbReference type="AlphaFoldDB" id="A0A221KD53"/>
<proteinExistence type="inferred from homology"/>
<gene>
    <name evidence="3" type="ORF">VITFI_CDS0955</name>
</gene>
<reference evidence="3 4" key="1">
    <citation type="submission" date="2017-07" db="EMBL/GenBank/DDBJ databases">
        <title>Complete Genome Sequence of the cosmetic ferment Vitreoscilla filiformis (ATCC15551).</title>
        <authorList>
            <person name="Contreras S."/>
            <person name="Sagory-Zalkind P."/>
            <person name="Blanquart H."/>
            <person name="Iltis A."/>
            <person name="Morand S.C."/>
        </authorList>
    </citation>
    <scope>NUCLEOTIDE SEQUENCE [LARGE SCALE GENOMIC DNA]</scope>
    <source>
        <strain evidence="3 4">ATCC 15551</strain>
    </source>
</reference>
<dbReference type="CDD" id="cd07381">
    <property type="entry name" value="MPP_CapA"/>
    <property type="match status" value="1"/>
</dbReference>
<dbReference type="Gene3D" id="3.60.21.10">
    <property type="match status" value="1"/>
</dbReference>
<name>A0A221KD53_VITFI</name>
<dbReference type="Pfam" id="PF09587">
    <property type="entry name" value="PGA_cap"/>
    <property type="match status" value="1"/>
</dbReference>
<sequence length="326" mass="35948">MGLGLSPSVRAEGPSVRLAFVGDVMLDETPGRLIRQGRDPFAPFAAWLNAADVRVANLECVVSRRGSAEPGKPYAFRAHPRVLPVLKRHFDAVGLANNHSGDFGTEAFADMLDRLQAQRLPQFGGGRDLAEAHRPLIVERQGLRIALLGYNEFLPRHFEADVDKPGVAWSEDAQVQRDIRLAREEHRADVVIPVMHWGWEYEPQASARQRALARKLIDAGADAVVGGHPHVVQDTEVYQGKPIIYSLGNFVFNGFEHEAMNTGWLLNLVVDRQGAVSWRSVVARIDREGTPHPDRQATGQCWQRGQTVSAACPLGGSPSDLHPHQP</sequence>
<dbReference type="EMBL" id="CP022423">
    <property type="protein sequence ID" value="ASM76733.1"/>
    <property type="molecule type" value="Genomic_DNA"/>
</dbReference>
<dbReference type="InterPro" id="IPR019079">
    <property type="entry name" value="Capsule_synth_CapA"/>
</dbReference>
<evidence type="ECO:0000256" key="1">
    <source>
        <dbReference type="ARBA" id="ARBA00005662"/>
    </source>
</evidence>
<dbReference type="KEGG" id="vff:VITFI_CDS0955"/>
<dbReference type="InterPro" id="IPR052169">
    <property type="entry name" value="CW_Biosynth-Accessory"/>
</dbReference>
<evidence type="ECO:0000313" key="3">
    <source>
        <dbReference type="EMBL" id="ASM76733.1"/>
    </source>
</evidence>
<dbReference type="InterPro" id="IPR029052">
    <property type="entry name" value="Metallo-depent_PP-like"/>
</dbReference>